<dbReference type="EMBL" id="VUNE01000001">
    <property type="protein sequence ID" value="MST61806.1"/>
    <property type="molecule type" value="Genomic_DNA"/>
</dbReference>
<protein>
    <recommendedName>
        <fullName evidence="1">RiboL-PSP-HEPN domain-containing protein</fullName>
    </recommendedName>
</protein>
<dbReference type="Proteomes" id="UP000440713">
    <property type="component" value="Unassembled WGS sequence"/>
</dbReference>
<accession>A0A6N7XAY5</accession>
<feature type="domain" description="RiboL-PSP-HEPN" evidence="1">
    <location>
        <begin position="46"/>
        <end position="228"/>
    </location>
</feature>
<dbReference type="InterPro" id="IPR041519">
    <property type="entry name" value="HEPN_RiboL-PSP"/>
</dbReference>
<evidence type="ECO:0000259" key="1">
    <source>
        <dbReference type="Pfam" id="PF18735"/>
    </source>
</evidence>
<organism evidence="2 3">
    <name type="scientific">Peptostreptococcus porci</name>
    <dbReference type="NCBI Taxonomy" id="2652282"/>
    <lineage>
        <taxon>Bacteria</taxon>
        <taxon>Bacillati</taxon>
        <taxon>Bacillota</taxon>
        <taxon>Clostridia</taxon>
        <taxon>Peptostreptococcales</taxon>
        <taxon>Peptostreptococcaceae</taxon>
        <taxon>Peptostreptococcus</taxon>
    </lineage>
</organism>
<keyword evidence="3" id="KW-1185">Reference proteome</keyword>
<name>A0A6N7XAY5_9FIRM</name>
<dbReference type="AlphaFoldDB" id="A0A6N7XAY5"/>
<proteinExistence type="predicted"/>
<evidence type="ECO:0000313" key="2">
    <source>
        <dbReference type="EMBL" id="MST61806.1"/>
    </source>
</evidence>
<dbReference type="RefSeq" id="WP_154537185.1">
    <property type="nucleotide sequence ID" value="NZ_VUNE01000001.1"/>
</dbReference>
<comment type="caution">
    <text evidence="2">The sequence shown here is derived from an EMBL/GenBank/DDBJ whole genome shotgun (WGS) entry which is preliminary data.</text>
</comment>
<sequence length="253" mass="29607">MANKYKSSFNRPKPKITPRKTGLDLIDDNLNQPMQMFHSNTKYIRQLINSDTEDINIYRYCIVLICATMDKYMHDIEKAVILQIFRGKAQPGKNFDSFLIPITVLNSFDKNNFNMIEKEKILSDAIYEVTSNYTIQKSTSIDRNMNYILDFNIWKAIQPRMTMRFKQLNSITQTKKYIDELVDRRNSIVHELDFRPNSNNKNDLSKDFVSNALEIIQYFIESVNYQIVHSIISSPEDISFTSSSESFDDISNT</sequence>
<gene>
    <name evidence="2" type="ORF">FYJ71_02305</name>
</gene>
<evidence type="ECO:0000313" key="3">
    <source>
        <dbReference type="Proteomes" id="UP000440713"/>
    </source>
</evidence>
<reference evidence="2 3" key="1">
    <citation type="submission" date="2019-08" db="EMBL/GenBank/DDBJ databases">
        <title>In-depth cultivation of the pig gut microbiome towards novel bacterial diversity and tailored functional studies.</title>
        <authorList>
            <person name="Wylensek D."/>
            <person name="Hitch T.C.A."/>
            <person name="Clavel T."/>
        </authorList>
    </citation>
    <scope>NUCLEOTIDE SEQUENCE [LARGE SCALE GENOMIC DNA]</scope>
    <source>
        <strain evidence="2 3">WCA-SAB-591-4A-A</strain>
    </source>
</reference>
<dbReference type="Pfam" id="PF18735">
    <property type="entry name" value="HEPN_RiboL-PSP"/>
    <property type="match status" value="1"/>
</dbReference>